<feature type="domain" description="N-acetyltransferase" evidence="1">
    <location>
        <begin position="14"/>
        <end position="100"/>
    </location>
</feature>
<dbReference type="PANTHER" id="PTHR31435">
    <property type="entry name" value="PROTEIN NATD1"/>
    <property type="match status" value="1"/>
</dbReference>
<dbReference type="SUPFAM" id="SSF55729">
    <property type="entry name" value="Acyl-CoA N-acyltransferases (Nat)"/>
    <property type="match status" value="1"/>
</dbReference>
<keyword evidence="2" id="KW-0808">Transferase</keyword>
<evidence type="ECO:0000313" key="3">
    <source>
        <dbReference type="Proteomes" id="UP000319792"/>
    </source>
</evidence>
<organism evidence="2 3">
    <name type="scientific">Tsukamurella sputi</name>
    <dbReference type="NCBI Taxonomy" id="2591848"/>
    <lineage>
        <taxon>Bacteria</taxon>
        <taxon>Bacillati</taxon>
        <taxon>Actinomycetota</taxon>
        <taxon>Actinomycetes</taxon>
        <taxon>Mycobacteriales</taxon>
        <taxon>Tsukamurellaceae</taxon>
        <taxon>Tsukamurella</taxon>
    </lineage>
</organism>
<dbReference type="InterPro" id="IPR045057">
    <property type="entry name" value="Gcn5-rel_NAT"/>
</dbReference>
<evidence type="ECO:0000313" key="2">
    <source>
        <dbReference type="EMBL" id="TWS23217.1"/>
    </source>
</evidence>
<dbReference type="Gene3D" id="3.40.630.30">
    <property type="match status" value="1"/>
</dbReference>
<dbReference type="GO" id="GO:0016740">
    <property type="term" value="F:transferase activity"/>
    <property type="evidence" value="ECO:0007669"/>
    <property type="project" value="UniProtKB-KW"/>
</dbReference>
<dbReference type="Pfam" id="PF14542">
    <property type="entry name" value="Acetyltransf_CG"/>
    <property type="match status" value="1"/>
</dbReference>
<sequence length="111" mass="12326">MTENADPTRETVVVRNDAQGRYDITVDGELAGFTLFVDRGEQRIFPHTELDEKFSGRGLSGILVHDALEDTRAAGKRVVPVCPLVKRYVSKHPEVQDIVDPVTPEILAALR</sequence>
<dbReference type="AlphaFoldDB" id="A0A5C5RJV1"/>
<dbReference type="PROSITE" id="PS51729">
    <property type="entry name" value="GNAT_YJDJ"/>
    <property type="match status" value="1"/>
</dbReference>
<comment type="caution">
    <text evidence="2">The sequence shown here is derived from an EMBL/GenBank/DDBJ whole genome shotgun (WGS) entry which is preliminary data.</text>
</comment>
<dbReference type="Proteomes" id="UP000319792">
    <property type="component" value="Unassembled WGS sequence"/>
</dbReference>
<dbReference type="OrthoDB" id="5405911at2"/>
<dbReference type="InterPro" id="IPR016181">
    <property type="entry name" value="Acyl_CoA_acyltransferase"/>
</dbReference>
<name>A0A5C5RJV1_9ACTN</name>
<protein>
    <submittedName>
        <fullName evidence="2">N-acetyltransferase</fullName>
    </submittedName>
</protein>
<evidence type="ECO:0000259" key="1">
    <source>
        <dbReference type="PROSITE" id="PS51729"/>
    </source>
</evidence>
<proteinExistence type="predicted"/>
<dbReference type="PANTHER" id="PTHR31435:SF10">
    <property type="entry name" value="BSR4717 PROTEIN"/>
    <property type="match status" value="1"/>
</dbReference>
<accession>A0A5C5RJV1</accession>
<gene>
    <name evidence="2" type="ORF">FK268_12945</name>
</gene>
<keyword evidence="3" id="KW-1185">Reference proteome</keyword>
<dbReference type="EMBL" id="VIGV01000004">
    <property type="protein sequence ID" value="TWS23217.1"/>
    <property type="molecule type" value="Genomic_DNA"/>
</dbReference>
<dbReference type="RefSeq" id="WP_146434670.1">
    <property type="nucleotide sequence ID" value="NZ_VIGV01000004.1"/>
</dbReference>
<dbReference type="InterPro" id="IPR031165">
    <property type="entry name" value="GNAT_YJDJ"/>
</dbReference>
<reference evidence="2 3" key="1">
    <citation type="submission" date="2019-08" db="EMBL/GenBank/DDBJ databases">
        <title>Tsukamurella conjunctivitidis sp. nov., Tsukamurella assacharolytica sp. nov. and Tsukamurella sputae sp. nov. isolated from patients with conjunctivitis, bacteraemia (lymphoma) and respiratory infection (sputum) in Hong Kong.</title>
        <authorList>
            <person name="Fok K.M.N."/>
            <person name="Fong J.Y.H."/>
        </authorList>
    </citation>
    <scope>NUCLEOTIDE SEQUENCE [LARGE SCALE GENOMIC DNA]</scope>
    <source>
        <strain evidence="2 3">HKU70</strain>
    </source>
</reference>